<feature type="compositionally biased region" description="Polar residues" evidence="2">
    <location>
        <begin position="943"/>
        <end position="957"/>
    </location>
</feature>
<feature type="compositionally biased region" description="Low complexity" evidence="2">
    <location>
        <begin position="1201"/>
        <end position="1236"/>
    </location>
</feature>
<evidence type="ECO:0000256" key="1">
    <source>
        <dbReference type="SAM" id="Coils"/>
    </source>
</evidence>
<feature type="compositionally biased region" description="Basic and acidic residues" evidence="2">
    <location>
        <begin position="1179"/>
        <end position="1194"/>
    </location>
</feature>
<sequence>MGSQWSIATGKLHMLTQQQMTVCPPNTCHCGGVGAFWGVTESLTYQYVPHARDIIISQEALMDAVAFKRPINVSVDASMLPSHTEGFFNDSDCSEKITQHHSCSLVCTGTTTSLVRMTGLLEVLRDNATANAAMKHINVETAAREQLVDFIRRMHPQLRREQERVRELESQISGLQAFIQEKNAEIRELRMQSDRLTEKSASDEETISTLIKQMEEMRSVESPSSSVVPLSATTTVQRGRTAEHGKGKSHPSTNAGGGEYTPETLRPLEVGNGDGGRSPALTPIPLKVNTESALAQKVRELMEVNAFYSAIVSQHDQEEKVRMSQALACRSGHSDDHVAGLRQEVEGLQLRISTMAGHGEKLQRIIRAVECEKAALREENEALKRESMVLEAEMEEMTREYARTRKSLVAAATAVQPSDSLKRSFAFAEDVPQARAASAPQHGLTREPPSRGSTATVDAYSQQPDRRVSYLSTGPAPCVSPLARDGKQGMIGGVATSAQTASSIATTQSHSRFTFRSLRPIRVRNPDAHERELLDRIHLYEEQFAQMEAFEADRQRSFDEMERNRAELFVSMNSQLEKQRKEIHRLRKLHEETSLKSSVTAHPSRSHSFVSWPNREEEEERGSLRRRGSPSPVERCLTAVPIGSHSLRFVDSSDGLDAADDTTAAWANERESVLSHERHGRQVTSGASSVSFSPLDELMWREKHERSNICVEAVEEELQLFVGMHAATVRLSTGALEAREAQLLRETTDLKKVVDALQTRVVGLEAQLVSTREAEKVVAGDATESEAMAMTGAGDADSPDTNLSHISTELWKGKALHTALMALEAYGTVLKYHTESIKGCRLNSSGAEEAAVSEEGCMDAEIARDLEEVKMALVAARFPPQLQRSFPQAVTPHLYGDSTASRTVGELFKTCQANTDACDGAEVVGAGSRDQTSLHPAPPQPLSLLTQTQITPSSSHTDSADREEVMHGMAGIVGQVDVISYIPPDIFSNKQAVVRNPRNAVSSVNGGMQEERMDEDSGSMAAPSHDDAEKAVFMVTEALGDDAVSLPLSTAEAVTDTSPLQDSLKEENPHSLTATSDDGDASAGMNLSSEPRQAQSSVSESARQDKEDDARREEQLSDDSEDDSSMAHDNGTLSSTSLLEVTAGEEVEFLAQLEKEMAKGGSEMVTEPIDDEDGIVASPEDRDINGGGEDREAGCGESQRAGSEVAAAEASSTASVSPSPCGADGQQQSRRGGASQEKQELDPAVLEAELDEAASPAESSDGRAGKSAAASSLSPDRDDMSEERSSSTSRPSTTSSSSSSSGAGASTSMEGVHFESAVERDHPAPQIPASVAGPPPSLPPISLEALFGASAVIADSPSTRHNGDRQPFPASPASRRSPRFPDPNVSPQTANLDHAMRPTTPPNSIFPPYVQQTPSGTYFSLPRSEDQQLKPAGGTEGPQSHGSPSEDDFEAGFDPFA</sequence>
<feature type="compositionally biased region" description="Polar residues" evidence="2">
    <location>
        <begin position="1085"/>
        <end position="1101"/>
    </location>
</feature>
<evidence type="ECO:0000313" key="3">
    <source>
        <dbReference type="EMBL" id="TPP51291.1"/>
    </source>
</evidence>
<feature type="compositionally biased region" description="Low complexity" evidence="2">
    <location>
        <begin position="1286"/>
        <end position="1311"/>
    </location>
</feature>
<proteinExistence type="predicted"/>
<feature type="region of interest" description="Disordered" evidence="2">
    <location>
        <begin position="594"/>
        <end position="633"/>
    </location>
</feature>
<accession>A0A504XR44</accession>
<feature type="region of interest" description="Disordered" evidence="2">
    <location>
        <begin position="1051"/>
        <end position="1140"/>
    </location>
</feature>
<name>A0A504XR44_LEIDO</name>
<protein>
    <submittedName>
        <fullName evidence="3">Uncharacterized protein</fullName>
    </submittedName>
</protein>
<evidence type="ECO:0000256" key="2">
    <source>
        <dbReference type="SAM" id="MobiDB-lite"/>
    </source>
</evidence>
<reference evidence="4" key="1">
    <citation type="submission" date="2019-02" db="EMBL/GenBank/DDBJ databases">
        <title>FDA dAtabase for Regulatory Grade micrObial Sequences (FDA-ARGOS): Supporting development and validation of Infectious Disease Dx tests.</title>
        <authorList>
            <person name="Duncan R."/>
            <person name="Fisher C."/>
            <person name="Tallon L."/>
            <person name="Sadzewicz L."/>
            <person name="Sengamalay N."/>
            <person name="Ott S."/>
            <person name="Godinez A."/>
            <person name="Nagaraj S."/>
            <person name="Vavikolanu K."/>
            <person name="Vyas G."/>
            <person name="Nadendla S."/>
            <person name="Aluvathingal J."/>
            <person name="Sichtig H."/>
        </authorList>
    </citation>
    <scope>NUCLEOTIDE SEQUENCE [LARGE SCALE GENOMIC DNA]</scope>
    <source>
        <strain evidence="4">FDAARGOS_360</strain>
    </source>
</reference>
<feature type="compositionally biased region" description="Polar residues" evidence="2">
    <location>
        <begin position="595"/>
        <end position="611"/>
    </location>
</feature>
<feature type="region of interest" description="Disordered" evidence="2">
    <location>
        <begin position="218"/>
        <end position="284"/>
    </location>
</feature>
<feature type="region of interest" description="Disordered" evidence="2">
    <location>
        <begin position="1000"/>
        <end position="1025"/>
    </location>
</feature>
<feature type="compositionally biased region" description="Polar residues" evidence="2">
    <location>
        <begin position="451"/>
        <end position="463"/>
    </location>
</feature>
<feature type="coiled-coil region" evidence="1">
    <location>
        <begin position="359"/>
        <end position="407"/>
    </location>
</feature>
<feature type="compositionally biased region" description="Basic and acidic residues" evidence="2">
    <location>
        <begin position="1102"/>
        <end position="1115"/>
    </location>
</feature>
<feature type="region of interest" description="Disordered" evidence="2">
    <location>
        <begin position="1354"/>
        <end position="1457"/>
    </location>
</feature>
<evidence type="ECO:0000313" key="4">
    <source>
        <dbReference type="Proteomes" id="UP000318821"/>
    </source>
</evidence>
<dbReference type="VEuPathDB" id="TriTrypDB:LDHU3_23.1800"/>
<feature type="compositionally biased region" description="Basic and acidic residues" evidence="2">
    <location>
        <begin position="1275"/>
        <end position="1285"/>
    </location>
</feature>
<keyword evidence="1" id="KW-0175">Coiled coil</keyword>
<feature type="region of interest" description="Disordered" evidence="2">
    <location>
        <begin position="432"/>
        <end position="473"/>
    </location>
</feature>
<feature type="region of interest" description="Disordered" evidence="2">
    <location>
        <begin position="927"/>
        <end position="962"/>
    </location>
</feature>
<dbReference type="VEuPathDB" id="TriTrypDB:LdBPK_231360.1"/>
<feature type="compositionally biased region" description="Low complexity" evidence="2">
    <location>
        <begin position="220"/>
        <end position="236"/>
    </location>
</feature>
<feature type="compositionally biased region" description="Basic and acidic residues" evidence="2">
    <location>
        <begin position="1312"/>
        <end position="1323"/>
    </location>
</feature>
<comment type="caution">
    <text evidence="3">The sequence shown here is derived from an EMBL/GenBank/DDBJ whole genome shotgun (WGS) entry which is preliminary data.</text>
</comment>
<feature type="coiled-coil region" evidence="1">
    <location>
        <begin position="158"/>
        <end position="199"/>
    </location>
</feature>
<feature type="region of interest" description="Disordered" evidence="2">
    <location>
        <begin position="1152"/>
        <end position="1342"/>
    </location>
</feature>
<organism evidence="3 4">
    <name type="scientific">Leishmania donovani</name>
    <dbReference type="NCBI Taxonomy" id="5661"/>
    <lineage>
        <taxon>Eukaryota</taxon>
        <taxon>Discoba</taxon>
        <taxon>Euglenozoa</taxon>
        <taxon>Kinetoplastea</taxon>
        <taxon>Metakinetoplastina</taxon>
        <taxon>Trypanosomatida</taxon>
        <taxon>Trypanosomatidae</taxon>
        <taxon>Leishmaniinae</taxon>
        <taxon>Leishmania</taxon>
    </lineage>
</organism>
<dbReference type="VEuPathDB" id="TriTrypDB:LdCL_230020700"/>
<dbReference type="Proteomes" id="UP000318821">
    <property type="component" value="Unassembled WGS sequence"/>
</dbReference>
<dbReference type="EMBL" id="RHLD01000023">
    <property type="protein sequence ID" value="TPP51291.1"/>
    <property type="molecule type" value="Genomic_DNA"/>
</dbReference>
<gene>
    <name evidence="3" type="ORF">CGC20_17915</name>
</gene>